<proteinExistence type="predicted"/>
<protein>
    <submittedName>
        <fullName evidence="2">Uncharacterized protein</fullName>
    </submittedName>
</protein>
<organism evidence="2 3">
    <name type="scientific">Mya arenaria</name>
    <name type="common">Soft-shell clam</name>
    <dbReference type="NCBI Taxonomy" id="6604"/>
    <lineage>
        <taxon>Eukaryota</taxon>
        <taxon>Metazoa</taxon>
        <taxon>Spiralia</taxon>
        <taxon>Lophotrochozoa</taxon>
        <taxon>Mollusca</taxon>
        <taxon>Bivalvia</taxon>
        <taxon>Autobranchia</taxon>
        <taxon>Heteroconchia</taxon>
        <taxon>Euheterodonta</taxon>
        <taxon>Imparidentia</taxon>
        <taxon>Neoheterodontei</taxon>
        <taxon>Myida</taxon>
        <taxon>Myoidea</taxon>
        <taxon>Myidae</taxon>
        <taxon>Mya</taxon>
    </lineage>
</organism>
<feature type="chain" id="PRO_5046604945" evidence="1">
    <location>
        <begin position="20"/>
        <end position="212"/>
    </location>
</feature>
<dbReference type="Proteomes" id="UP001164746">
    <property type="component" value="Chromosome 15"/>
</dbReference>
<sequence>MDSTIVICCILAIGAMCEAIRLNQGYGHARPLFLIHPGARPININPDLCTPEVAPLGCWRVPNEADTMNIENFKNRTSGTELTLLWILDGIGYYRENILNAYHSQLRWTLHDDDSVTVDLTFPEPLGHMTPRYWLMSDHPDDYVLLFSCINPAQVQNGVCYGRWYAEVFVTSDPPDHPPMHLIVEELYRKLGLTLDNPGFRFINTGHACPEE</sequence>
<gene>
    <name evidence="2" type="ORF">MAR_013500</name>
</gene>
<keyword evidence="1" id="KW-0732">Signal</keyword>
<name>A0ABY7G412_MYAAR</name>
<dbReference type="EMBL" id="CP111026">
    <property type="protein sequence ID" value="WAR27796.1"/>
    <property type="molecule type" value="Genomic_DNA"/>
</dbReference>
<evidence type="ECO:0000313" key="3">
    <source>
        <dbReference type="Proteomes" id="UP001164746"/>
    </source>
</evidence>
<accession>A0ABY7G412</accession>
<reference evidence="2" key="1">
    <citation type="submission" date="2022-11" db="EMBL/GenBank/DDBJ databases">
        <title>Centuries of genome instability and evolution in soft-shell clam transmissible cancer (bioRxiv).</title>
        <authorList>
            <person name="Hart S.F.M."/>
            <person name="Yonemitsu M.A."/>
            <person name="Giersch R.M."/>
            <person name="Beal B.F."/>
            <person name="Arriagada G."/>
            <person name="Davis B.W."/>
            <person name="Ostrander E.A."/>
            <person name="Goff S.P."/>
            <person name="Metzger M.J."/>
        </authorList>
    </citation>
    <scope>NUCLEOTIDE SEQUENCE</scope>
    <source>
        <strain evidence="2">MELC-2E11</strain>
        <tissue evidence="2">Siphon/mantle</tissue>
    </source>
</reference>
<evidence type="ECO:0000256" key="1">
    <source>
        <dbReference type="SAM" id="SignalP"/>
    </source>
</evidence>
<evidence type="ECO:0000313" key="2">
    <source>
        <dbReference type="EMBL" id="WAR27796.1"/>
    </source>
</evidence>
<feature type="signal peptide" evidence="1">
    <location>
        <begin position="1"/>
        <end position="19"/>
    </location>
</feature>
<keyword evidence="3" id="KW-1185">Reference proteome</keyword>